<evidence type="ECO:0000313" key="3">
    <source>
        <dbReference type="EMBL" id="EIW77374.1"/>
    </source>
</evidence>
<feature type="repeat" description="WD" evidence="1">
    <location>
        <begin position="257"/>
        <end position="298"/>
    </location>
</feature>
<dbReference type="InterPro" id="IPR015943">
    <property type="entry name" value="WD40/YVTN_repeat-like_dom_sf"/>
</dbReference>
<dbReference type="PANTHER" id="PTHR19879">
    <property type="entry name" value="TRANSCRIPTION INITIATION FACTOR TFIID"/>
    <property type="match status" value="1"/>
</dbReference>
<dbReference type="GeneID" id="19203789"/>
<feature type="region of interest" description="Disordered" evidence="2">
    <location>
        <begin position="1"/>
        <end position="21"/>
    </location>
</feature>
<organism evidence="3 4">
    <name type="scientific">Coniophora puteana (strain RWD-64-598)</name>
    <name type="common">Brown rot fungus</name>
    <dbReference type="NCBI Taxonomy" id="741705"/>
    <lineage>
        <taxon>Eukaryota</taxon>
        <taxon>Fungi</taxon>
        <taxon>Dikarya</taxon>
        <taxon>Basidiomycota</taxon>
        <taxon>Agaricomycotina</taxon>
        <taxon>Agaricomycetes</taxon>
        <taxon>Agaricomycetidae</taxon>
        <taxon>Boletales</taxon>
        <taxon>Coniophorineae</taxon>
        <taxon>Coniophoraceae</taxon>
        <taxon>Coniophora</taxon>
    </lineage>
</organism>
<keyword evidence="4" id="KW-1185">Reference proteome</keyword>
<evidence type="ECO:0000256" key="1">
    <source>
        <dbReference type="PROSITE-ProRule" id="PRU00221"/>
    </source>
</evidence>
<keyword evidence="1" id="KW-0853">WD repeat</keyword>
<dbReference type="KEGG" id="cput:CONPUDRAFT_157628"/>
<name>A0A5M3MF05_CONPW</name>
<dbReference type="PROSITE" id="PS50082">
    <property type="entry name" value="WD_REPEATS_2"/>
    <property type="match status" value="2"/>
</dbReference>
<dbReference type="SMART" id="SM00320">
    <property type="entry name" value="WD40"/>
    <property type="match status" value="5"/>
</dbReference>
<dbReference type="PANTHER" id="PTHR19879:SF9">
    <property type="entry name" value="TRANSCRIPTION INITIATION FACTOR TFIID SUBUNIT 5"/>
    <property type="match status" value="1"/>
</dbReference>
<proteinExistence type="predicted"/>
<protein>
    <submittedName>
        <fullName evidence="3">WD40 repeat-like protein</fullName>
    </submittedName>
</protein>
<dbReference type="InterPro" id="IPR001680">
    <property type="entry name" value="WD40_rpt"/>
</dbReference>
<dbReference type="Gene3D" id="2.130.10.10">
    <property type="entry name" value="YVTN repeat-like/Quinoprotein amine dehydrogenase"/>
    <property type="match status" value="2"/>
</dbReference>
<reference evidence="4" key="1">
    <citation type="journal article" date="2012" name="Science">
        <title>The Paleozoic origin of enzymatic lignin decomposition reconstructed from 31 fungal genomes.</title>
        <authorList>
            <person name="Floudas D."/>
            <person name="Binder M."/>
            <person name="Riley R."/>
            <person name="Barry K."/>
            <person name="Blanchette R.A."/>
            <person name="Henrissat B."/>
            <person name="Martinez A.T."/>
            <person name="Otillar R."/>
            <person name="Spatafora J.W."/>
            <person name="Yadav J.S."/>
            <person name="Aerts A."/>
            <person name="Benoit I."/>
            <person name="Boyd A."/>
            <person name="Carlson A."/>
            <person name="Copeland A."/>
            <person name="Coutinho P.M."/>
            <person name="de Vries R.P."/>
            <person name="Ferreira P."/>
            <person name="Findley K."/>
            <person name="Foster B."/>
            <person name="Gaskell J."/>
            <person name="Glotzer D."/>
            <person name="Gorecki P."/>
            <person name="Heitman J."/>
            <person name="Hesse C."/>
            <person name="Hori C."/>
            <person name="Igarashi K."/>
            <person name="Jurgens J.A."/>
            <person name="Kallen N."/>
            <person name="Kersten P."/>
            <person name="Kohler A."/>
            <person name="Kuees U."/>
            <person name="Kumar T.K.A."/>
            <person name="Kuo A."/>
            <person name="LaButti K."/>
            <person name="Larrondo L.F."/>
            <person name="Lindquist E."/>
            <person name="Ling A."/>
            <person name="Lombard V."/>
            <person name="Lucas S."/>
            <person name="Lundell T."/>
            <person name="Martin R."/>
            <person name="McLaughlin D.J."/>
            <person name="Morgenstern I."/>
            <person name="Morin E."/>
            <person name="Murat C."/>
            <person name="Nagy L.G."/>
            <person name="Nolan M."/>
            <person name="Ohm R.A."/>
            <person name="Patyshakuliyeva A."/>
            <person name="Rokas A."/>
            <person name="Ruiz-Duenas F.J."/>
            <person name="Sabat G."/>
            <person name="Salamov A."/>
            <person name="Samejima M."/>
            <person name="Schmutz J."/>
            <person name="Slot J.C."/>
            <person name="St John F."/>
            <person name="Stenlid J."/>
            <person name="Sun H."/>
            <person name="Sun S."/>
            <person name="Syed K."/>
            <person name="Tsang A."/>
            <person name="Wiebenga A."/>
            <person name="Young D."/>
            <person name="Pisabarro A."/>
            <person name="Eastwood D.C."/>
            <person name="Martin F."/>
            <person name="Cullen D."/>
            <person name="Grigoriev I.V."/>
            <person name="Hibbett D.S."/>
        </authorList>
    </citation>
    <scope>NUCLEOTIDE SEQUENCE [LARGE SCALE GENOMIC DNA]</scope>
    <source>
        <strain evidence="4">RWD-64-598 SS2</strain>
    </source>
</reference>
<comment type="caution">
    <text evidence="3">The sequence shown here is derived from an EMBL/GenBank/DDBJ whole genome shotgun (WGS) entry which is preliminary data.</text>
</comment>
<evidence type="ECO:0000313" key="4">
    <source>
        <dbReference type="Proteomes" id="UP000053558"/>
    </source>
</evidence>
<feature type="repeat" description="WD" evidence="1">
    <location>
        <begin position="18"/>
        <end position="59"/>
    </location>
</feature>
<dbReference type="Pfam" id="PF00400">
    <property type="entry name" value="WD40"/>
    <property type="match status" value="1"/>
</dbReference>
<gene>
    <name evidence="3" type="ORF">CONPUDRAFT_157628</name>
</gene>
<dbReference type="PROSITE" id="PS50294">
    <property type="entry name" value="WD_REPEATS_REGION"/>
    <property type="match status" value="1"/>
</dbReference>
<accession>A0A5M3MF05</accession>
<sequence length="435" mass="47315">MSSDAPSACDADDGPRPFSGHTEKITAIEYSPDGRLIATASKDATVRLWDPSTGEQLQKLETTYQAEGLAFHPSSRQLATICVASANIATVLVWEVREDRSGVTQNTAIKTTYEASTHAHFIRFSNNGKLLAVMSSSFITLQDAETGQLVMDVTRLGPLHELIRLLAFASNDQSILFAHYYLPISGTGEDATYSDTPVFYSFDLETRQQKPIILSFDPLHRLLPRVISYDGAMIAGSAPHGAYIWEANSGEVLCGPLKGHVSGTNILCFSRDGERLIHVSMANNVFIWDTSTGSLVLGPLEQPPNLGIATAYDITAATCSPLKDRVACADVSGNIHVWDVDTEQVVLSSLPDRKQVQPLVTPGRFEVDSVHWFPDGRHFISSSKCDDYISTTSAHGTPKQESKFGSTYSLAAHALLYPPMAHCWQLAPRAASDPS</sequence>
<dbReference type="EMBL" id="JH711584">
    <property type="protein sequence ID" value="EIW77374.1"/>
    <property type="molecule type" value="Genomic_DNA"/>
</dbReference>
<dbReference type="AlphaFoldDB" id="A0A5M3MF05"/>
<evidence type="ECO:0000256" key="2">
    <source>
        <dbReference type="SAM" id="MobiDB-lite"/>
    </source>
</evidence>
<dbReference type="RefSeq" id="XP_007772755.1">
    <property type="nucleotide sequence ID" value="XM_007774565.1"/>
</dbReference>
<dbReference type="Proteomes" id="UP000053558">
    <property type="component" value="Unassembled WGS sequence"/>
</dbReference>
<dbReference type="SUPFAM" id="SSF82171">
    <property type="entry name" value="DPP6 N-terminal domain-like"/>
    <property type="match status" value="1"/>
</dbReference>